<feature type="transmembrane region" description="Helical" evidence="7">
    <location>
        <begin position="231"/>
        <end position="252"/>
    </location>
</feature>
<dbReference type="GO" id="GO:0005886">
    <property type="term" value="C:plasma membrane"/>
    <property type="evidence" value="ECO:0007669"/>
    <property type="project" value="TreeGrafter"/>
</dbReference>
<dbReference type="InterPro" id="IPR003689">
    <property type="entry name" value="ZIP"/>
</dbReference>
<keyword evidence="5 7" id="KW-0472">Membrane</keyword>
<comment type="subcellular location">
    <subcellularLocation>
        <location evidence="1">Membrane</location>
        <topology evidence="1">Multi-pass membrane protein</topology>
    </subcellularLocation>
</comment>
<evidence type="ECO:0000256" key="8">
    <source>
        <dbReference type="SAM" id="SignalP"/>
    </source>
</evidence>
<dbReference type="Proteomes" id="UP000708208">
    <property type="component" value="Unassembled WGS sequence"/>
</dbReference>
<reference evidence="9" key="1">
    <citation type="submission" date="2021-06" db="EMBL/GenBank/DDBJ databases">
        <authorList>
            <person name="Hodson N. C."/>
            <person name="Mongue J. A."/>
            <person name="Jaron S. K."/>
        </authorList>
    </citation>
    <scope>NUCLEOTIDE SEQUENCE</scope>
</reference>
<keyword evidence="4 7" id="KW-1133">Transmembrane helix</keyword>
<feature type="transmembrane region" description="Helical" evidence="7">
    <location>
        <begin position="162"/>
        <end position="184"/>
    </location>
</feature>
<keyword evidence="3 7" id="KW-0812">Transmembrane</keyword>
<dbReference type="GO" id="GO:0140410">
    <property type="term" value="F:monoatomic cation:bicarbonate symporter activity"/>
    <property type="evidence" value="ECO:0007669"/>
    <property type="project" value="TreeGrafter"/>
</dbReference>
<accession>A0A8J2L076</accession>
<feature type="transmembrane region" description="Helical" evidence="7">
    <location>
        <begin position="449"/>
        <end position="468"/>
    </location>
</feature>
<dbReference type="AlphaFoldDB" id="A0A8J2L076"/>
<dbReference type="GO" id="GO:0030003">
    <property type="term" value="P:intracellular monoatomic cation homeostasis"/>
    <property type="evidence" value="ECO:0007669"/>
    <property type="project" value="TreeGrafter"/>
</dbReference>
<evidence type="ECO:0000256" key="5">
    <source>
        <dbReference type="ARBA" id="ARBA00023136"/>
    </source>
</evidence>
<feature type="signal peptide" evidence="8">
    <location>
        <begin position="1"/>
        <end position="28"/>
    </location>
</feature>
<comment type="caution">
    <text evidence="9">The sequence shown here is derived from an EMBL/GenBank/DDBJ whole genome shotgun (WGS) entry which is preliminary data.</text>
</comment>
<feature type="chain" id="PRO_5035315788" description="Zinc transporter ZIP14" evidence="8">
    <location>
        <begin position="29"/>
        <end position="516"/>
    </location>
</feature>
<comment type="similarity">
    <text evidence="2">Belongs to the ZIP transporter (TC 2.A.5) family.</text>
</comment>
<dbReference type="PANTHER" id="PTHR12191:SF37">
    <property type="entry name" value="ZINC TRANSPORTER FOI"/>
    <property type="match status" value="1"/>
</dbReference>
<dbReference type="GO" id="GO:0071578">
    <property type="term" value="P:zinc ion import across plasma membrane"/>
    <property type="evidence" value="ECO:0007669"/>
    <property type="project" value="TreeGrafter"/>
</dbReference>
<evidence type="ECO:0008006" key="11">
    <source>
        <dbReference type="Google" id="ProtNLM"/>
    </source>
</evidence>
<evidence type="ECO:0000256" key="2">
    <source>
        <dbReference type="ARBA" id="ARBA00006939"/>
    </source>
</evidence>
<dbReference type="EMBL" id="CAJVCH010291791">
    <property type="protein sequence ID" value="CAG7785223.1"/>
    <property type="molecule type" value="Genomic_DNA"/>
</dbReference>
<dbReference type="Pfam" id="PF02535">
    <property type="entry name" value="Zip"/>
    <property type="match status" value="1"/>
</dbReference>
<evidence type="ECO:0000256" key="7">
    <source>
        <dbReference type="SAM" id="Phobius"/>
    </source>
</evidence>
<evidence type="ECO:0000313" key="9">
    <source>
        <dbReference type="EMBL" id="CAG7785223.1"/>
    </source>
</evidence>
<feature type="transmembrane region" description="Helical" evidence="7">
    <location>
        <begin position="196"/>
        <end position="216"/>
    </location>
</feature>
<evidence type="ECO:0000313" key="10">
    <source>
        <dbReference type="Proteomes" id="UP000708208"/>
    </source>
</evidence>
<protein>
    <recommendedName>
        <fullName evidence="11">Zinc transporter ZIP14</fullName>
    </recommendedName>
</protein>
<name>A0A8J2L076_9HEXA</name>
<feature type="compositionally biased region" description="Basic and acidic residues" evidence="6">
    <location>
        <begin position="141"/>
        <end position="154"/>
    </location>
</feature>
<evidence type="ECO:0000256" key="4">
    <source>
        <dbReference type="ARBA" id="ARBA00022989"/>
    </source>
</evidence>
<organism evidence="9 10">
    <name type="scientific">Allacma fusca</name>
    <dbReference type="NCBI Taxonomy" id="39272"/>
    <lineage>
        <taxon>Eukaryota</taxon>
        <taxon>Metazoa</taxon>
        <taxon>Ecdysozoa</taxon>
        <taxon>Arthropoda</taxon>
        <taxon>Hexapoda</taxon>
        <taxon>Collembola</taxon>
        <taxon>Symphypleona</taxon>
        <taxon>Sminthuridae</taxon>
        <taxon>Allacma</taxon>
    </lineage>
</organism>
<feature type="region of interest" description="Disordered" evidence="6">
    <location>
        <begin position="127"/>
        <end position="158"/>
    </location>
</feature>
<evidence type="ECO:0000256" key="3">
    <source>
        <dbReference type="ARBA" id="ARBA00022692"/>
    </source>
</evidence>
<keyword evidence="8" id="KW-0732">Signal</keyword>
<sequence>MNLSTKLSIVNIVAILPVLSIAMQGTNGAGSFNDPSEAVIWNYFLEKYSSSQSYLTPHEVRKFINSKCRKNGSPDEAGSESSFPDECAITMNKWNNVTDLRSVCSLILYQIDNPSCCSQITSSASHKPVETKSDTSGLDETTFRGEEESLEASKKKPSSGEVWGFGILFVTLISLSSLVGVSVLPLMGKDFYKHMLTSMVGLAVGSLTGSAVFHLIPQAFALNERDPNHGYLFLSLVICGGIWMFFMVERILKFIMDYKDRKEMKWKHEKMLGVLSSTPENSTLSMLVDSKMIAKDGDDSRSSTSTAMCAPQPSNGVIYECQEQAIKASFGHQEKPRPSNGHEHVVKFEQGKDSVIATVAWMIIFGDGLHNFIDGLSIGAAFNESILTGVSISVAVLCEELPHELGDFAVLLNAGMSMRQALLYNFLSACTCYFGLGFGILLGEIEATSYIFALAGGMFLYIALVDMVPEMNEIAEETSKLSVMKGLKVLVLQNLGLFTGITILFVLAKYQDNIQF</sequence>
<evidence type="ECO:0000256" key="1">
    <source>
        <dbReference type="ARBA" id="ARBA00004141"/>
    </source>
</evidence>
<gene>
    <name evidence="9" type="ORF">AFUS01_LOCUS23861</name>
</gene>
<dbReference type="PANTHER" id="PTHR12191">
    <property type="entry name" value="SOLUTE CARRIER FAMILY 39"/>
    <property type="match status" value="1"/>
</dbReference>
<proteinExistence type="inferred from homology"/>
<keyword evidence="10" id="KW-1185">Reference proteome</keyword>
<feature type="transmembrane region" description="Helical" evidence="7">
    <location>
        <begin position="489"/>
        <end position="508"/>
    </location>
</feature>
<dbReference type="GO" id="GO:0005385">
    <property type="term" value="F:zinc ion transmembrane transporter activity"/>
    <property type="evidence" value="ECO:0007669"/>
    <property type="project" value="TreeGrafter"/>
</dbReference>
<dbReference type="OrthoDB" id="200954at2759"/>
<feature type="transmembrane region" description="Helical" evidence="7">
    <location>
        <begin position="422"/>
        <end position="443"/>
    </location>
</feature>
<dbReference type="InterPro" id="IPR050799">
    <property type="entry name" value="ZIP_Transporter"/>
</dbReference>
<evidence type="ECO:0000256" key="6">
    <source>
        <dbReference type="SAM" id="MobiDB-lite"/>
    </source>
</evidence>